<dbReference type="PANTHER" id="PTHR11712">
    <property type="entry name" value="POLYKETIDE SYNTHASE-RELATED"/>
    <property type="match status" value="1"/>
</dbReference>
<dbReference type="InterPro" id="IPR000794">
    <property type="entry name" value="Beta-ketoacyl_synthase"/>
</dbReference>
<feature type="region of interest" description="Disordered" evidence="2">
    <location>
        <begin position="19"/>
        <end position="39"/>
    </location>
</feature>
<accession>A0ABN2NJH9</accession>
<name>A0ABN2NJH9_9MICO</name>
<dbReference type="Proteomes" id="UP001501094">
    <property type="component" value="Unassembled WGS sequence"/>
</dbReference>
<feature type="domain" description="Beta-ketoacyl synthase-like N-terminal" evidence="3">
    <location>
        <begin position="80"/>
        <end position="183"/>
    </location>
</feature>
<dbReference type="Pfam" id="PF00109">
    <property type="entry name" value="ketoacyl-synt"/>
    <property type="match status" value="1"/>
</dbReference>
<gene>
    <name evidence="4" type="ORF">GCM10009751_25660</name>
</gene>
<reference evidence="4 5" key="1">
    <citation type="journal article" date="2019" name="Int. J. Syst. Evol. Microbiol.">
        <title>The Global Catalogue of Microorganisms (GCM) 10K type strain sequencing project: providing services to taxonomists for standard genome sequencing and annotation.</title>
        <authorList>
            <consortium name="The Broad Institute Genomics Platform"/>
            <consortium name="The Broad Institute Genome Sequencing Center for Infectious Disease"/>
            <person name="Wu L."/>
            <person name="Ma J."/>
        </authorList>
    </citation>
    <scope>NUCLEOTIDE SEQUENCE [LARGE SCALE GENOMIC DNA]</scope>
    <source>
        <strain evidence="4 5">JCM 14326</strain>
    </source>
</reference>
<evidence type="ECO:0000259" key="3">
    <source>
        <dbReference type="Pfam" id="PF00109"/>
    </source>
</evidence>
<sequence length="359" mass="36388">MRTTLAEITAASLVLNQDDPAELLGPRPAAGPQETAGTSVDFDLKRDLGRKGTRTLDRAAGLAMHAVGRLPGMTPITSADAEAVDQPDVGLVLATTMGSIQSTFDFTRDSFTGAKPYHVDPARFPNTVMNFAAGQCAIRYRIQGPNATVTTGHVGSFTALAYAVRLLHSGHAATMVVGASEELSAARAGIERAWGIDAGALGEGAAAVLVRSPGSGDAPIGEILGLDSALAFDPESAESVLAKLGERVLAGKDGESAAPLRVRVVAPRDADPASPESKGLARLVEGGDLGSVVVVDTAAHTGDIGSASGLVQLQAALAALRAQGADGPDDVALVTGTDREGAVHVALVRLPQGTGGETP</sequence>
<dbReference type="EMBL" id="BAAANL010000005">
    <property type="protein sequence ID" value="GAA1866379.1"/>
    <property type="molecule type" value="Genomic_DNA"/>
</dbReference>
<dbReference type="Gene3D" id="3.40.47.10">
    <property type="match status" value="1"/>
</dbReference>
<keyword evidence="1" id="KW-0808">Transferase</keyword>
<protein>
    <submittedName>
        <fullName evidence="4">Beta-ketoacyl synthase N-terminal-like domain-containing protein</fullName>
    </submittedName>
</protein>
<evidence type="ECO:0000256" key="2">
    <source>
        <dbReference type="SAM" id="MobiDB-lite"/>
    </source>
</evidence>
<dbReference type="SUPFAM" id="SSF53901">
    <property type="entry name" value="Thiolase-like"/>
    <property type="match status" value="1"/>
</dbReference>
<proteinExistence type="predicted"/>
<organism evidence="4 5">
    <name type="scientific">Myceligenerans crystallogenes</name>
    <dbReference type="NCBI Taxonomy" id="316335"/>
    <lineage>
        <taxon>Bacteria</taxon>
        <taxon>Bacillati</taxon>
        <taxon>Actinomycetota</taxon>
        <taxon>Actinomycetes</taxon>
        <taxon>Micrococcales</taxon>
        <taxon>Promicromonosporaceae</taxon>
        <taxon>Myceligenerans</taxon>
    </lineage>
</organism>
<dbReference type="RefSeq" id="WP_344103443.1">
    <property type="nucleotide sequence ID" value="NZ_BAAANL010000005.1"/>
</dbReference>
<evidence type="ECO:0000256" key="1">
    <source>
        <dbReference type="ARBA" id="ARBA00022679"/>
    </source>
</evidence>
<evidence type="ECO:0000313" key="4">
    <source>
        <dbReference type="EMBL" id="GAA1866379.1"/>
    </source>
</evidence>
<evidence type="ECO:0000313" key="5">
    <source>
        <dbReference type="Proteomes" id="UP001501094"/>
    </source>
</evidence>
<dbReference type="InterPro" id="IPR014030">
    <property type="entry name" value="Ketoacyl_synth_N"/>
</dbReference>
<dbReference type="PANTHER" id="PTHR11712:SF336">
    <property type="entry name" value="3-OXOACYL-[ACYL-CARRIER-PROTEIN] SYNTHASE, MITOCHONDRIAL"/>
    <property type="match status" value="1"/>
</dbReference>
<dbReference type="InterPro" id="IPR016039">
    <property type="entry name" value="Thiolase-like"/>
</dbReference>
<comment type="caution">
    <text evidence="4">The sequence shown here is derived from an EMBL/GenBank/DDBJ whole genome shotgun (WGS) entry which is preliminary data.</text>
</comment>
<keyword evidence="5" id="KW-1185">Reference proteome</keyword>